<dbReference type="GO" id="GO:0016787">
    <property type="term" value="F:hydrolase activity"/>
    <property type="evidence" value="ECO:0007669"/>
    <property type="project" value="UniProtKB-KW"/>
</dbReference>
<dbReference type="Gene3D" id="3.10.450.50">
    <property type="match status" value="1"/>
</dbReference>
<keyword evidence="3" id="KW-1185">Reference proteome</keyword>
<dbReference type="RefSeq" id="WP_089405608.1">
    <property type="nucleotide sequence ID" value="NZ_FZOH01000009.1"/>
</dbReference>
<dbReference type="Proteomes" id="UP000198386">
    <property type="component" value="Unassembled WGS sequence"/>
</dbReference>
<proteinExistence type="predicted"/>
<evidence type="ECO:0000259" key="1">
    <source>
        <dbReference type="Pfam" id="PF12680"/>
    </source>
</evidence>
<dbReference type="SUPFAM" id="SSF54427">
    <property type="entry name" value="NTF2-like"/>
    <property type="match status" value="1"/>
</dbReference>
<feature type="domain" description="SnoaL-like" evidence="1">
    <location>
        <begin position="6"/>
        <end position="104"/>
    </location>
</feature>
<reference evidence="3" key="1">
    <citation type="submission" date="2017-06" db="EMBL/GenBank/DDBJ databases">
        <authorList>
            <person name="Varghese N."/>
            <person name="Submissions S."/>
        </authorList>
    </citation>
    <scope>NUCLEOTIDE SEQUENCE [LARGE SCALE GENOMIC DNA]</scope>
    <source>
        <strain evidence="3">DSM 45423</strain>
    </source>
</reference>
<dbReference type="InterPro" id="IPR032710">
    <property type="entry name" value="NTF2-like_dom_sf"/>
</dbReference>
<dbReference type="Pfam" id="PF12680">
    <property type="entry name" value="SnoaL_2"/>
    <property type="match status" value="1"/>
</dbReference>
<name>A0A239HSB2_9ACTN</name>
<keyword evidence="2" id="KW-0378">Hydrolase</keyword>
<protein>
    <submittedName>
        <fullName evidence="2">Limonene-1,2-epoxide hydrolase</fullName>
    </submittedName>
</protein>
<dbReference type="EMBL" id="FZOH01000009">
    <property type="protein sequence ID" value="SNS83174.1"/>
    <property type="molecule type" value="Genomic_DNA"/>
</dbReference>
<organism evidence="2 3">
    <name type="scientific">Geodermatophilus saharensis</name>
    <dbReference type="NCBI Taxonomy" id="1137994"/>
    <lineage>
        <taxon>Bacteria</taxon>
        <taxon>Bacillati</taxon>
        <taxon>Actinomycetota</taxon>
        <taxon>Actinomycetes</taxon>
        <taxon>Geodermatophilales</taxon>
        <taxon>Geodermatophilaceae</taxon>
        <taxon>Geodermatophilus</taxon>
    </lineage>
</organism>
<evidence type="ECO:0000313" key="3">
    <source>
        <dbReference type="Proteomes" id="UP000198386"/>
    </source>
</evidence>
<evidence type="ECO:0000313" key="2">
    <source>
        <dbReference type="EMBL" id="SNS83174.1"/>
    </source>
</evidence>
<dbReference type="InterPro" id="IPR037401">
    <property type="entry name" value="SnoaL-like"/>
</dbReference>
<gene>
    <name evidence="2" type="ORF">SAMN04488107_3944</name>
</gene>
<dbReference type="AlphaFoldDB" id="A0A239HSB2"/>
<sequence>MTAPREVAEAFSRHRFRDVYPVLAPDVVWTAVGSRRTVGRDAVVGLCEQTLAALAGTRVEFTRFVLVADGDAAACDVVARYTDPGGTSVVASCDVYEFRDGALAVITSYDVELETPG</sequence>
<accession>A0A239HSB2</accession>
<dbReference type="OrthoDB" id="6692273at2"/>